<dbReference type="Proteomes" id="UP000007013">
    <property type="component" value="Chromosome"/>
</dbReference>
<dbReference type="InterPro" id="IPR010296">
    <property type="entry name" value="DUF899_thioredox"/>
</dbReference>
<sequence length="255" mass="29098">MSTTTAPALPRIVSRAEWLAARKQLLVEEKALTRARDALAEKRRRLPMVRIEKDYVFATPAGSRSLPELFAGRSQLYVHHFMWNEETQTHCPGCSKAADLVFDNPELRAFLAARNVTFVAISRAPLAQIEARRAEKGWTFPWYSSAGTDFNHDFHVTLDERRAPIEMNYRNKAELLAAGMTEDQLTGDFPVQSVFLRDGDTVYHTYSTFQRGSDQLFTPYNYLDLTPYGRQEEWEDSPAGWPQRPIGLADEPVRA</sequence>
<dbReference type="RefSeq" id="WP_012373946.1">
    <property type="nucleotide sequence ID" value="NC_010571.1"/>
</dbReference>
<dbReference type="SUPFAM" id="SSF52833">
    <property type="entry name" value="Thioredoxin-like"/>
    <property type="match status" value="1"/>
</dbReference>
<evidence type="ECO:0000256" key="1">
    <source>
        <dbReference type="SAM" id="MobiDB-lite"/>
    </source>
</evidence>
<dbReference type="InterPro" id="IPR036249">
    <property type="entry name" value="Thioredoxin-like_sf"/>
</dbReference>
<evidence type="ECO:0008006" key="4">
    <source>
        <dbReference type="Google" id="ProtNLM"/>
    </source>
</evidence>
<evidence type="ECO:0000313" key="2">
    <source>
        <dbReference type="EMBL" id="ACB74408.1"/>
    </source>
</evidence>
<dbReference type="Pfam" id="PF05988">
    <property type="entry name" value="DUF899"/>
    <property type="match status" value="1"/>
</dbReference>
<dbReference type="EMBL" id="CP001032">
    <property type="protein sequence ID" value="ACB74408.1"/>
    <property type="molecule type" value="Genomic_DNA"/>
</dbReference>
<gene>
    <name evidence="2" type="ordered locus">Oter_1120</name>
</gene>
<dbReference type="OrthoDB" id="574359at2"/>
<organism evidence="2 3">
    <name type="scientific">Opitutus terrae (strain DSM 11246 / JCM 15787 / PB90-1)</name>
    <dbReference type="NCBI Taxonomy" id="452637"/>
    <lineage>
        <taxon>Bacteria</taxon>
        <taxon>Pseudomonadati</taxon>
        <taxon>Verrucomicrobiota</taxon>
        <taxon>Opitutia</taxon>
        <taxon>Opitutales</taxon>
        <taxon>Opitutaceae</taxon>
        <taxon>Opitutus</taxon>
    </lineage>
</organism>
<evidence type="ECO:0000313" key="3">
    <source>
        <dbReference type="Proteomes" id="UP000007013"/>
    </source>
</evidence>
<dbReference type="AlphaFoldDB" id="B1ZNH4"/>
<name>B1ZNH4_OPITP</name>
<dbReference type="HOGENOM" id="CLU_066898_1_0_0"/>
<reference evidence="2 3" key="1">
    <citation type="journal article" date="2011" name="J. Bacteriol.">
        <title>Genome sequence of the verrucomicrobium Opitutus terrae PB90-1, an abundant inhabitant of rice paddy soil ecosystems.</title>
        <authorList>
            <person name="van Passel M.W."/>
            <person name="Kant R."/>
            <person name="Palva A."/>
            <person name="Copeland A."/>
            <person name="Lucas S."/>
            <person name="Lapidus A."/>
            <person name="Glavina del Rio T."/>
            <person name="Pitluck S."/>
            <person name="Goltsman E."/>
            <person name="Clum A."/>
            <person name="Sun H."/>
            <person name="Schmutz J."/>
            <person name="Larimer F.W."/>
            <person name="Land M.L."/>
            <person name="Hauser L."/>
            <person name="Kyrpides N."/>
            <person name="Mikhailova N."/>
            <person name="Richardson P.P."/>
            <person name="Janssen P.H."/>
            <person name="de Vos W.M."/>
            <person name="Smidt H."/>
        </authorList>
    </citation>
    <scope>NUCLEOTIDE SEQUENCE [LARGE SCALE GENOMIC DNA]</scope>
    <source>
        <strain evidence="3">DSM 11246 / JCM 15787 / PB90-1</strain>
    </source>
</reference>
<protein>
    <recommendedName>
        <fullName evidence="4">Thioredoxin domain-containing protein</fullName>
    </recommendedName>
</protein>
<keyword evidence="3" id="KW-1185">Reference proteome</keyword>
<accession>B1ZNH4</accession>
<dbReference type="STRING" id="452637.Oter_1120"/>
<proteinExistence type="predicted"/>
<feature type="region of interest" description="Disordered" evidence="1">
    <location>
        <begin position="233"/>
        <end position="255"/>
    </location>
</feature>
<dbReference type="eggNOG" id="COG4312">
    <property type="taxonomic scope" value="Bacteria"/>
</dbReference>
<dbReference type="KEGG" id="ote:Oter_1120"/>